<reference evidence="9 10" key="1">
    <citation type="submission" date="2014-04" db="EMBL/GenBank/DDBJ databases">
        <authorList>
            <consortium name="DOE Joint Genome Institute"/>
            <person name="Kuo A."/>
            <person name="Tarkka M."/>
            <person name="Buscot F."/>
            <person name="Kohler A."/>
            <person name="Nagy L.G."/>
            <person name="Floudas D."/>
            <person name="Copeland A."/>
            <person name="Barry K.W."/>
            <person name="Cichocki N."/>
            <person name="Veneault-Fourrey C."/>
            <person name="LaButti K."/>
            <person name="Lindquist E.A."/>
            <person name="Lipzen A."/>
            <person name="Lundell T."/>
            <person name="Morin E."/>
            <person name="Murat C."/>
            <person name="Sun H."/>
            <person name="Tunlid A."/>
            <person name="Henrissat B."/>
            <person name="Grigoriev I.V."/>
            <person name="Hibbett D.S."/>
            <person name="Martin F."/>
            <person name="Nordberg H.P."/>
            <person name="Cantor M.N."/>
            <person name="Hua S.X."/>
        </authorList>
    </citation>
    <scope>NUCLEOTIDE SEQUENCE [LARGE SCALE GENOMIC DNA]</scope>
    <source>
        <strain evidence="9 10">F 1598</strain>
    </source>
</reference>
<dbReference type="GO" id="GO:0005524">
    <property type="term" value="F:ATP binding"/>
    <property type="evidence" value="ECO:0007669"/>
    <property type="project" value="UniProtKB-KW"/>
</dbReference>
<dbReference type="GO" id="GO:0000245">
    <property type="term" value="P:spliceosomal complex assembly"/>
    <property type="evidence" value="ECO:0007669"/>
    <property type="project" value="TreeGrafter"/>
</dbReference>
<keyword evidence="3" id="KW-0808">Transferase</keyword>
<dbReference type="PANTHER" id="PTHR47634">
    <property type="entry name" value="PROTEIN KINASE DOMAIN-CONTAINING PROTEIN-RELATED"/>
    <property type="match status" value="1"/>
</dbReference>
<comment type="catalytic activity">
    <reaction evidence="7">
        <text>L-threonyl-[protein] + ATP = O-phospho-L-threonyl-[protein] + ADP + H(+)</text>
        <dbReference type="Rhea" id="RHEA:46608"/>
        <dbReference type="Rhea" id="RHEA-COMP:11060"/>
        <dbReference type="Rhea" id="RHEA-COMP:11605"/>
        <dbReference type="ChEBI" id="CHEBI:15378"/>
        <dbReference type="ChEBI" id="CHEBI:30013"/>
        <dbReference type="ChEBI" id="CHEBI:30616"/>
        <dbReference type="ChEBI" id="CHEBI:61977"/>
        <dbReference type="ChEBI" id="CHEBI:456216"/>
        <dbReference type="EC" id="2.7.11.1"/>
    </reaction>
</comment>
<dbReference type="InterPro" id="IPR051334">
    <property type="entry name" value="SRPK"/>
</dbReference>
<name>A0A0C3FBL1_PILCF</name>
<proteinExistence type="predicted"/>
<dbReference type="SUPFAM" id="SSF56112">
    <property type="entry name" value="Protein kinase-like (PK-like)"/>
    <property type="match status" value="1"/>
</dbReference>
<dbReference type="Proteomes" id="UP000054166">
    <property type="component" value="Unassembled WGS sequence"/>
</dbReference>
<evidence type="ECO:0000256" key="7">
    <source>
        <dbReference type="ARBA" id="ARBA00047899"/>
    </source>
</evidence>
<keyword evidence="6" id="KW-0067">ATP-binding</keyword>
<feature type="non-terminal residue" evidence="9">
    <location>
        <position position="1"/>
    </location>
</feature>
<evidence type="ECO:0000256" key="8">
    <source>
        <dbReference type="ARBA" id="ARBA00048679"/>
    </source>
</evidence>
<keyword evidence="10" id="KW-1185">Reference proteome</keyword>
<dbReference type="InParanoid" id="A0A0C3FBL1"/>
<evidence type="ECO:0000256" key="4">
    <source>
        <dbReference type="ARBA" id="ARBA00022741"/>
    </source>
</evidence>
<dbReference type="EMBL" id="KN833027">
    <property type="protein sequence ID" value="KIM77249.1"/>
    <property type="molecule type" value="Genomic_DNA"/>
</dbReference>
<dbReference type="OrthoDB" id="5979581at2759"/>
<dbReference type="GO" id="GO:0050684">
    <property type="term" value="P:regulation of mRNA processing"/>
    <property type="evidence" value="ECO:0007669"/>
    <property type="project" value="TreeGrafter"/>
</dbReference>
<dbReference type="STRING" id="765440.A0A0C3FBL1"/>
<keyword evidence="5" id="KW-0418">Kinase</keyword>
<dbReference type="AlphaFoldDB" id="A0A0C3FBL1"/>
<evidence type="ECO:0000256" key="3">
    <source>
        <dbReference type="ARBA" id="ARBA00022679"/>
    </source>
</evidence>
<keyword evidence="4" id="KW-0547">Nucleotide-binding</keyword>
<dbReference type="Gene3D" id="3.30.200.20">
    <property type="entry name" value="Phosphorylase Kinase, domain 1"/>
    <property type="match status" value="1"/>
</dbReference>
<evidence type="ECO:0000256" key="1">
    <source>
        <dbReference type="ARBA" id="ARBA00012513"/>
    </source>
</evidence>
<evidence type="ECO:0000256" key="5">
    <source>
        <dbReference type="ARBA" id="ARBA00022777"/>
    </source>
</evidence>
<sequence length="51" mass="5839">EEPVDEYAPTGFHQTMIGDVLGSRYRVLRKLGWGVYSTVWLVQNDRSAQVL</sequence>
<protein>
    <recommendedName>
        <fullName evidence="1">non-specific serine/threonine protein kinase</fullName>
        <ecNumber evidence="1">2.7.11.1</ecNumber>
    </recommendedName>
</protein>
<dbReference type="GO" id="GO:0004674">
    <property type="term" value="F:protein serine/threonine kinase activity"/>
    <property type="evidence" value="ECO:0007669"/>
    <property type="project" value="UniProtKB-KW"/>
</dbReference>
<gene>
    <name evidence="9" type="ORF">PILCRDRAFT_76981</name>
</gene>
<reference evidence="10" key="2">
    <citation type="submission" date="2015-01" db="EMBL/GenBank/DDBJ databases">
        <title>Evolutionary Origins and Diversification of the Mycorrhizal Mutualists.</title>
        <authorList>
            <consortium name="DOE Joint Genome Institute"/>
            <consortium name="Mycorrhizal Genomics Consortium"/>
            <person name="Kohler A."/>
            <person name="Kuo A."/>
            <person name="Nagy L.G."/>
            <person name="Floudas D."/>
            <person name="Copeland A."/>
            <person name="Barry K.W."/>
            <person name="Cichocki N."/>
            <person name="Veneault-Fourrey C."/>
            <person name="LaButti K."/>
            <person name="Lindquist E.A."/>
            <person name="Lipzen A."/>
            <person name="Lundell T."/>
            <person name="Morin E."/>
            <person name="Murat C."/>
            <person name="Riley R."/>
            <person name="Ohm R."/>
            <person name="Sun H."/>
            <person name="Tunlid A."/>
            <person name="Henrissat B."/>
            <person name="Grigoriev I.V."/>
            <person name="Hibbett D.S."/>
            <person name="Martin F."/>
        </authorList>
    </citation>
    <scope>NUCLEOTIDE SEQUENCE [LARGE SCALE GENOMIC DNA]</scope>
    <source>
        <strain evidence="10">F 1598</strain>
    </source>
</reference>
<dbReference type="HOGENOM" id="CLU_3112070_0_0_1"/>
<dbReference type="PANTHER" id="PTHR47634:SF9">
    <property type="entry name" value="PROTEIN KINASE DOMAIN-CONTAINING PROTEIN-RELATED"/>
    <property type="match status" value="1"/>
</dbReference>
<evidence type="ECO:0000313" key="9">
    <source>
        <dbReference type="EMBL" id="KIM77249.1"/>
    </source>
</evidence>
<evidence type="ECO:0000313" key="10">
    <source>
        <dbReference type="Proteomes" id="UP000054166"/>
    </source>
</evidence>
<keyword evidence="2" id="KW-0723">Serine/threonine-protein kinase</keyword>
<evidence type="ECO:0000256" key="6">
    <source>
        <dbReference type="ARBA" id="ARBA00022840"/>
    </source>
</evidence>
<comment type="catalytic activity">
    <reaction evidence="8">
        <text>L-seryl-[protein] + ATP = O-phospho-L-seryl-[protein] + ADP + H(+)</text>
        <dbReference type="Rhea" id="RHEA:17989"/>
        <dbReference type="Rhea" id="RHEA-COMP:9863"/>
        <dbReference type="Rhea" id="RHEA-COMP:11604"/>
        <dbReference type="ChEBI" id="CHEBI:15378"/>
        <dbReference type="ChEBI" id="CHEBI:29999"/>
        <dbReference type="ChEBI" id="CHEBI:30616"/>
        <dbReference type="ChEBI" id="CHEBI:83421"/>
        <dbReference type="ChEBI" id="CHEBI:456216"/>
        <dbReference type="EC" id="2.7.11.1"/>
    </reaction>
</comment>
<accession>A0A0C3FBL1</accession>
<evidence type="ECO:0000256" key="2">
    <source>
        <dbReference type="ARBA" id="ARBA00022527"/>
    </source>
</evidence>
<organism evidence="9 10">
    <name type="scientific">Piloderma croceum (strain F 1598)</name>
    <dbReference type="NCBI Taxonomy" id="765440"/>
    <lineage>
        <taxon>Eukaryota</taxon>
        <taxon>Fungi</taxon>
        <taxon>Dikarya</taxon>
        <taxon>Basidiomycota</taxon>
        <taxon>Agaricomycotina</taxon>
        <taxon>Agaricomycetes</taxon>
        <taxon>Agaricomycetidae</taxon>
        <taxon>Atheliales</taxon>
        <taxon>Atheliaceae</taxon>
        <taxon>Piloderma</taxon>
    </lineage>
</organism>
<dbReference type="EC" id="2.7.11.1" evidence="1"/>
<dbReference type="InterPro" id="IPR011009">
    <property type="entry name" value="Kinase-like_dom_sf"/>
</dbReference>